<accession>A0A0F7ZVW8</accession>
<dbReference type="Gene3D" id="1.25.40.10">
    <property type="entry name" value="Tetratricopeptide repeat domain"/>
    <property type="match status" value="1"/>
</dbReference>
<dbReference type="PANTHER" id="PTHR38788:SF3">
    <property type="entry name" value="CLR5 DOMAIN-CONTAINING PROTEIN"/>
    <property type="match status" value="1"/>
</dbReference>
<dbReference type="OrthoDB" id="5308957at2759"/>
<evidence type="ECO:0000313" key="3">
    <source>
        <dbReference type="EMBL" id="KJZ67947.1"/>
    </source>
</evidence>
<evidence type="ECO:0000256" key="1">
    <source>
        <dbReference type="SAM" id="MobiDB-lite"/>
    </source>
</evidence>
<feature type="domain" description="Clr5" evidence="2">
    <location>
        <begin position="30"/>
        <end position="82"/>
    </location>
</feature>
<reference evidence="3 4" key="1">
    <citation type="journal article" date="2014" name="Genome Biol. Evol.">
        <title>Comparative genomics and transcriptomics analyses reveal divergent lifestyle features of nematode endoparasitic fungus Hirsutella minnesotensis.</title>
        <authorList>
            <person name="Lai Y."/>
            <person name="Liu K."/>
            <person name="Zhang X."/>
            <person name="Zhang X."/>
            <person name="Li K."/>
            <person name="Wang N."/>
            <person name="Shu C."/>
            <person name="Wu Y."/>
            <person name="Wang C."/>
            <person name="Bushley K.E."/>
            <person name="Xiang M."/>
            <person name="Liu X."/>
        </authorList>
    </citation>
    <scope>NUCLEOTIDE SEQUENCE [LARGE SCALE GENOMIC DNA]</scope>
    <source>
        <strain evidence="3 4">3608</strain>
    </source>
</reference>
<dbReference type="AlphaFoldDB" id="A0A0F7ZVW8"/>
<sequence length="488" mass="55446">MLSELRTLAPRLPGSAPAAVERPSCKEHTEDEWHAKKALIEKIYIRDNRKLTETMAILESKHGFAATEQMYKKRLKKWNIRKRNYRRSCDGSGASTPGTSEATDGEVEELSRRRSSAADACAVTVARTCRIEPYARLELVLDSVAAWSLNKLESDGIQADPMSRYLANPNCPPIQDSRTMYRTFELVFDLWFYGKGQLAGIAARKAFYALEFVLTEDHPDLVWHIMDAIYDMVDRGHIQLLGLFLAHANVLAQRLLPGNHPLLKILQQLMKSDCQSEDGRRQICYLLRQAWLSNVELLGQQIGSLAPQHLWLYEQLIWDGRTRLRRGSELAQRGDVITEALEKLSLRRDGTSGDVEYEKLRIDALKLEYTQMDLGDKSTAEELATALLSRTASDAGARSNARFHAYARKMLARLQQEKSDWAEAEENLRWAVSKRETAHGTDSNLRVIRDMWVLSAHYQKAGRHDAAHQITQDALARAERYLQADLVG</sequence>
<evidence type="ECO:0000259" key="2">
    <source>
        <dbReference type="Pfam" id="PF14420"/>
    </source>
</evidence>
<dbReference type="Pfam" id="PF14420">
    <property type="entry name" value="Clr5"/>
    <property type="match status" value="1"/>
</dbReference>
<dbReference type="EMBL" id="KQ031154">
    <property type="protein sequence ID" value="KJZ67947.1"/>
    <property type="molecule type" value="Genomic_DNA"/>
</dbReference>
<protein>
    <recommendedName>
        <fullName evidence="2">Clr5 domain-containing protein</fullName>
    </recommendedName>
</protein>
<name>A0A0F7ZVW8_9HYPO</name>
<proteinExistence type="predicted"/>
<dbReference type="PANTHER" id="PTHR38788">
    <property type="entry name" value="CLR5 DOMAIN-CONTAINING PROTEIN"/>
    <property type="match status" value="1"/>
</dbReference>
<feature type="region of interest" description="Disordered" evidence="1">
    <location>
        <begin position="1"/>
        <end position="27"/>
    </location>
</feature>
<dbReference type="InterPro" id="IPR025676">
    <property type="entry name" value="Clr5_dom"/>
</dbReference>
<gene>
    <name evidence="3" type="ORF">HIM_12665</name>
</gene>
<organism evidence="3 4">
    <name type="scientific">Hirsutella minnesotensis 3608</name>
    <dbReference type="NCBI Taxonomy" id="1043627"/>
    <lineage>
        <taxon>Eukaryota</taxon>
        <taxon>Fungi</taxon>
        <taxon>Dikarya</taxon>
        <taxon>Ascomycota</taxon>
        <taxon>Pezizomycotina</taxon>
        <taxon>Sordariomycetes</taxon>
        <taxon>Hypocreomycetidae</taxon>
        <taxon>Hypocreales</taxon>
        <taxon>Ophiocordycipitaceae</taxon>
        <taxon>Hirsutella</taxon>
    </lineage>
</organism>
<dbReference type="Proteomes" id="UP000054481">
    <property type="component" value="Unassembled WGS sequence"/>
</dbReference>
<keyword evidence="4" id="KW-1185">Reference proteome</keyword>
<evidence type="ECO:0000313" key="4">
    <source>
        <dbReference type="Proteomes" id="UP000054481"/>
    </source>
</evidence>
<dbReference type="InterPro" id="IPR011990">
    <property type="entry name" value="TPR-like_helical_dom_sf"/>
</dbReference>